<dbReference type="InterPro" id="IPR004245">
    <property type="entry name" value="DUF229"/>
</dbReference>
<protein>
    <submittedName>
        <fullName evidence="2">Uncharacterized protein</fullName>
    </submittedName>
</protein>
<dbReference type="Pfam" id="PF02995">
    <property type="entry name" value="DUF229"/>
    <property type="match status" value="1"/>
</dbReference>
<dbReference type="Gene3D" id="3.40.720.10">
    <property type="entry name" value="Alkaline Phosphatase, subunit A"/>
    <property type="match status" value="1"/>
</dbReference>
<keyword evidence="1" id="KW-1185">Reference proteome</keyword>
<dbReference type="GO" id="GO:0005615">
    <property type="term" value="C:extracellular space"/>
    <property type="evidence" value="ECO:0007669"/>
    <property type="project" value="TreeGrafter"/>
</dbReference>
<dbReference type="InterPro" id="IPR017850">
    <property type="entry name" value="Alkaline_phosphatase_core_sf"/>
</dbReference>
<reference evidence="2" key="1">
    <citation type="submission" date="2022-11" db="UniProtKB">
        <authorList>
            <consortium name="WormBaseParasite"/>
        </authorList>
    </citation>
    <scope>IDENTIFICATION</scope>
</reference>
<evidence type="ECO:0000313" key="2">
    <source>
        <dbReference type="WBParaSite" id="ACRNAN_Path_1127.g4354.t1"/>
    </source>
</evidence>
<dbReference type="Proteomes" id="UP000887540">
    <property type="component" value="Unplaced"/>
</dbReference>
<dbReference type="PANTHER" id="PTHR10974">
    <property type="entry name" value="FI08016P-RELATED"/>
    <property type="match status" value="1"/>
</dbReference>
<accession>A0A914BVY9</accession>
<dbReference type="PANTHER" id="PTHR10974:SF75">
    <property type="entry name" value="SULFATASE DOMAIN-CONTAINING PROTEIN"/>
    <property type="match status" value="1"/>
</dbReference>
<organism evidence="1 2">
    <name type="scientific">Acrobeloides nanus</name>
    <dbReference type="NCBI Taxonomy" id="290746"/>
    <lineage>
        <taxon>Eukaryota</taxon>
        <taxon>Metazoa</taxon>
        <taxon>Ecdysozoa</taxon>
        <taxon>Nematoda</taxon>
        <taxon>Chromadorea</taxon>
        <taxon>Rhabditida</taxon>
        <taxon>Tylenchina</taxon>
        <taxon>Cephalobomorpha</taxon>
        <taxon>Cephaloboidea</taxon>
        <taxon>Cephalobidae</taxon>
        <taxon>Acrobeloides</taxon>
    </lineage>
</organism>
<sequence length="592" mass="69549">MTSLTDGKVTLNSNYQNGNRCDFRCLYPKNDYLLTYGPWLDINSAKPDCDIVEVVCFNENNTKIYTTLHTQVYNNQTYKNSTPKGKNFLNKASFKFPKMLKKPDDRPPDVHIILFDSVSYSAFIRTMERTRYVLNNDLGAIRFSRLNKNGMNSRPNAFAFLLGKLLYGVKKNILHPEIPSDCHEDCCKDPMDDDEQFIAFHFKKAGYKTLMSEDWSDGVFNLNGMMCAAFTKPPVDHYMRPFHLRVEGEFFSEWKQKGKNGELYKNLYRESCREPHHYLIEYLKQFIDKYPDEPKFSLSWMVYLAHNDQNGMYHTDEYFYRFFRDYREKLQNSYIIIMGDHGPRFGKLRDTKVGMFEDNNPSLFFVAPEKIRANKEIMWTLQENSKQLISHYDLYATLVDIVRRSDPFQANKKLILHGASFLEPLPQPRNCVDLKIPIEYCQCEFNKVSKSNDIMLTRSLAKFMVFTINEKIRQHNYSHLCAFLKLDPRASVEMEEFEPGSGLNIYQVTVQVQPGGGRFWGYFHAKYDKYEKPSYELISESMPRLNTYGGQECPDLHPLITPYCYCRDEKNHFVDPKLGHRIDIYTYVNITL</sequence>
<dbReference type="SUPFAM" id="SSF53649">
    <property type="entry name" value="Alkaline phosphatase-like"/>
    <property type="match status" value="1"/>
</dbReference>
<name>A0A914BVY9_9BILA</name>
<evidence type="ECO:0000313" key="1">
    <source>
        <dbReference type="Proteomes" id="UP000887540"/>
    </source>
</evidence>
<dbReference type="CDD" id="cd16021">
    <property type="entry name" value="ALP_like"/>
    <property type="match status" value="1"/>
</dbReference>
<dbReference type="AlphaFoldDB" id="A0A914BVY9"/>
<proteinExistence type="predicted"/>
<dbReference type="WBParaSite" id="ACRNAN_Path_1127.g4354.t1">
    <property type="protein sequence ID" value="ACRNAN_Path_1127.g4354.t1"/>
    <property type="gene ID" value="ACRNAN_Path_1127.g4354"/>
</dbReference>